<feature type="domain" description="NHR" evidence="2">
    <location>
        <begin position="171"/>
        <end position="338"/>
    </location>
</feature>
<dbReference type="PROSITE" id="PS51065">
    <property type="entry name" value="NHR"/>
    <property type="match status" value="6"/>
</dbReference>
<dbReference type="PANTHER" id="PTHR12429:SF14">
    <property type="entry name" value="NEURALIZED-LIKE PROTEIN 4"/>
    <property type="match status" value="1"/>
</dbReference>
<reference evidence="3" key="1">
    <citation type="submission" date="2021-12" db="EMBL/GenBank/DDBJ databases">
        <authorList>
            <person name="Martin H S."/>
        </authorList>
    </citation>
    <scope>NUCLEOTIDE SEQUENCE</scope>
</reference>
<dbReference type="Gene3D" id="2.60.120.920">
    <property type="match status" value="6"/>
</dbReference>
<feature type="domain" description="NHR" evidence="2">
    <location>
        <begin position="1"/>
        <end position="109"/>
    </location>
</feature>
<dbReference type="Proteomes" id="UP000838878">
    <property type="component" value="Chromosome 11"/>
</dbReference>
<feature type="domain" description="NHR" evidence="2">
    <location>
        <begin position="991"/>
        <end position="1154"/>
    </location>
</feature>
<keyword evidence="4" id="KW-1185">Reference proteome</keyword>
<feature type="domain" description="NHR" evidence="2">
    <location>
        <begin position="563"/>
        <end position="732"/>
    </location>
</feature>
<dbReference type="OrthoDB" id="49113at2759"/>
<evidence type="ECO:0000256" key="1">
    <source>
        <dbReference type="SAM" id="MobiDB-lite"/>
    </source>
</evidence>
<evidence type="ECO:0000313" key="3">
    <source>
        <dbReference type="EMBL" id="CAH0716162.1"/>
    </source>
</evidence>
<protein>
    <recommendedName>
        <fullName evidence="2">NHR domain-containing protein</fullName>
    </recommendedName>
</protein>
<feature type="region of interest" description="Disordered" evidence="1">
    <location>
        <begin position="123"/>
        <end position="146"/>
    </location>
</feature>
<sequence length="1563" mass="174565">MFTNTDFEDLSRPSSNTPHSQSSLSRGSFEIMSGSSIVKDGVTLINSYGPELDTLREGDILGVMRSCKGELMFYINSRCLGIAARDLPSRLFAVIDLYGQCVQVSITHTSGMRTIMESSLDQIEEDPNNDDTLTSSEDVPAVPETSYPKDQHEVCISIPAEGACAMVAHDRLRFHPRCGILVKLSLNNKTAERARALDDYNNGVVMTHRPLYDNELFEIRIDRLVDKWSGSIEVGVTTHNPATIRFPSTMTNMDSGTIMMSGCKVLLNGHGTCMEYGNFNLDELREGDTVGMMRKSNGKLHYFINGIDQGVATDKVEQQVWGVVDLYGMTVKVSIVDPCEDIDSNINNIPTVSSVPDLPAPASMFRPQIDEDSLLFHTLRDSYVIIINDGKTAHRPNAFEFFNNSVVMTNRTLRTNELFQVRLDLVIPKWAGSIEIGVTQHTSNDMQYEFRMSNAISGTWAMSGEDVIRDSTIMIPRYVKSLNGLVEGDTVGVMRKDMGILHFFVNGADLGPAAFNVPEHVFGIIDLYGRAAQATIVDSYYPPPGYSPESPISTESNATIYPEMCFHRVHGRNARLSRTRLTASRAAVYSEFNDAVLFSSRPLRECDMFELRIDSMVDCWIGSLEIGVTAIRPDDLEANGLAGTATDLNWDTYILSGAAMMKDGECVRSGYPLDLDTLTVGSRVGMMWHADRSLHYYLDGMDMGKAWYVPHLNIYAVVDLYGQCTQVTILQNEERAFNYNGCTSDNSILSNSRALATPPPPYWSFSEYCGENIVLMHDYTLARRLIPDPMAALVFSSTHLAVGEIFEIKIVACKYGYAGSFRMGVTDVNILNAHVNRSLPPSVACLPHYTAYIDGRYMRYSKPGTRKQELKVIVPSFEWLRAGDRVGFKKTIDNRVLVYYNCELLDTAFERVPDKVYVVMEIFGAVYKIQAVTRGNPAVVLPPTIPNDSGQSKPDSEEVCETQITSDTTEISSSMITLVSVEPRRRRAALPYTFHYIHGRNIKLCSSDTVAMRTSGYQDAVAIVSQPLRRGHRFRFRVDKIDDSWDGSLSIGGVPCLPTEGVPECAMRLDPPAWILSSDLQYNGTNLIPHVASELDEVVEQSVLTLYFRFNSELVVDIDGNVLGVIGSVPRTYSHVYPLVDLYGRVSQISVLLHPYSVVTGTSLDLPVIVESRREEESLTEVNVDTAEDEEPPITERVDVRRKRKAKAHSQDNLIETYDPIIEPGPSSTSKPHVPITDNEIRNKEIKNQTPSRVMHHSLILNVNDNKETTFRSVQRSHSTHDFCRVSEPIPIRETLRLTYSPGGPDDNQINHQFCDTNIRHNDRYPEANDVDNLDNEIMDALTLETGNLPDLTEEQSSSIDESTRRDDLCSEPLAIENLVYLNRILSLDQEGVEGQSLEAEWEAFGEGCEHLHLVLKYWNYLVLPYPELRQAVSWGQVRCYCNNCQPDAEEALAGWVRIERIDGVGAASRGFWHITRSTLGAAQTASAETGPAKRPRSLASSPSNAITLGDIWLDEEGKPHHTILAIEIDIEGNEAEKDRLLAFLIHMKSHQVFVDDPLSLDE</sequence>
<feature type="region of interest" description="Disordered" evidence="1">
    <location>
        <begin position="1"/>
        <end position="26"/>
    </location>
</feature>
<proteinExistence type="predicted"/>
<organism evidence="3 4">
    <name type="scientific">Brenthis ino</name>
    <name type="common">lesser marbled fritillary</name>
    <dbReference type="NCBI Taxonomy" id="405034"/>
    <lineage>
        <taxon>Eukaryota</taxon>
        <taxon>Metazoa</taxon>
        <taxon>Ecdysozoa</taxon>
        <taxon>Arthropoda</taxon>
        <taxon>Hexapoda</taxon>
        <taxon>Insecta</taxon>
        <taxon>Pterygota</taxon>
        <taxon>Neoptera</taxon>
        <taxon>Endopterygota</taxon>
        <taxon>Lepidoptera</taxon>
        <taxon>Glossata</taxon>
        <taxon>Ditrysia</taxon>
        <taxon>Papilionoidea</taxon>
        <taxon>Nymphalidae</taxon>
        <taxon>Heliconiinae</taxon>
        <taxon>Argynnini</taxon>
        <taxon>Brenthis</taxon>
    </lineage>
</organism>
<dbReference type="FunFam" id="2.60.120.920:FF:000001">
    <property type="entry name" value="neuralized-like protein 4 isoform X1"/>
    <property type="match status" value="3"/>
</dbReference>
<dbReference type="EMBL" id="OV170231">
    <property type="protein sequence ID" value="CAH0716162.1"/>
    <property type="molecule type" value="Genomic_DNA"/>
</dbReference>
<dbReference type="InterPro" id="IPR043136">
    <property type="entry name" value="B30.2/SPRY_sf"/>
</dbReference>
<feature type="non-terminal residue" evidence="3">
    <location>
        <position position="1563"/>
    </location>
</feature>
<gene>
    <name evidence="3" type="ORF">BINO364_LOCUS2982</name>
</gene>
<dbReference type="InterPro" id="IPR006573">
    <property type="entry name" value="NHR_dom"/>
</dbReference>
<feature type="domain" description="NHR" evidence="2">
    <location>
        <begin position="373"/>
        <end position="539"/>
    </location>
</feature>
<dbReference type="CDD" id="cd12887">
    <property type="entry name" value="SPRY_NHR_like"/>
    <property type="match status" value="4"/>
</dbReference>
<accession>A0A8J9UM58</accession>
<feature type="compositionally biased region" description="Polar residues" evidence="1">
    <location>
        <begin position="12"/>
        <end position="26"/>
    </location>
</feature>
<dbReference type="Pfam" id="PF07177">
    <property type="entry name" value="Neuralized"/>
    <property type="match status" value="6"/>
</dbReference>
<dbReference type="PANTHER" id="PTHR12429">
    <property type="entry name" value="NEURALIZED"/>
    <property type="match status" value="1"/>
</dbReference>
<feature type="domain" description="NHR" evidence="2">
    <location>
        <begin position="762"/>
        <end position="934"/>
    </location>
</feature>
<name>A0A8J9UM58_9NEOP</name>
<dbReference type="InterPro" id="IPR037962">
    <property type="entry name" value="Neuralized"/>
</dbReference>
<dbReference type="SMART" id="SM00588">
    <property type="entry name" value="NEUZ"/>
    <property type="match status" value="4"/>
</dbReference>
<evidence type="ECO:0000259" key="2">
    <source>
        <dbReference type="PROSITE" id="PS51065"/>
    </source>
</evidence>
<evidence type="ECO:0000313" key="4">
    <source>
        <dbReference type="Proteomes" id="UP000838878"/>
    </source>
</evidence>